<protein>
    <submittedName>
        <fullName evidence="1">Uncharacterized protein</fullName>
    </submittedName>
</protein>
<keyword evidence="2" id="KW-1185">Reference proteome</keyword>
<comment type="caution">
    <text evidence="1">The sequence shown here is derived from an EMBL/GenBank/DDBJ whole genome shotgun (WGS) entry which is preliminary data.</text>
</comment>
<evidence type="ECO:0000313" key="1">
    <source>
        <dbReference type="EMBL" id="NEZ58760.1"/>
    </source>
</evidence>
<dbReference type="RefSeq" id="WP_163701579.1">
    <property type="nucleotide sequence ID" value="NZ_QXHD01000004.1"/>
</dbReference>
<name>A0A6M0RSC0_9CYAN</name>
<gene>
    <name evidence="1" type="ORF">DXZ20_24595</name>
</gene>
<reference evidence="1 2" key="1">
    <citation type="journal article" date="2020" name="Microb. Ecol.">
        <title>Ecogenomics of the Marine Benthic Filamentous Cyanobacterium Adonisia.</title>
        <authorList>
            <person name="Walter J.M."/>
            <person name="Coutinho F.H."/>
            <person name="Leomil L."/>
            <person name="Hargreaves P.I."/>
            <person name="Campeao M.E."/>
            <person name="Vieira V.V."/>
            <person name="Silva B.S."/>
            <person name="Fistarol G.O."/>
            <person name="Salomon P.S."/>
            <person name="Sawabe T."/>
            <person name="Mino S."/>
            <person name="Hosokawa M."/>
            <person name="Miyashita H."/>
            <person name="Maruyama F."/>
            <person name="van Verk M.C."/>
            <person name="Dutilh B.E."/>
            <person name="Thompson C.C."/>
            <person name="Thompson F.L."/>
        </authorList>
    </citation>
    <scope>NUCLEOTIDE SEQUENCE [LARGE SCALE GENOMIC DNA]</scope>
    <source>
        <strain evidence="1 2">CCMR0081</strain>
    </source>
</reference>
<sequence>MKTLTRDLVFVAPFDTVITAPSAPHCDIDTAQPFHAIADDALDVVADQYFITLQKLATYQPSPFDHDAIHPEWMTLDLTLELKRLPSPAKPRIEEWVSDNLPGWHIVDWAMAEPDDEFEPMPF</sequence>
<organism evidence="1 2">
    <name type="scientific">Adonisia turfae CCMR0081</name>
    <dbReference type="NCBI Taxonomy" id="2292702"/>
    <lineage>
        <taxon>Bacteria</taxon>
        <taxon>Bacillati</taxon>
        <taxon>Cyanobacteriota</taxon>
        <taxon>Adonisia</taxon>
        <taxon>Adonisia turfae</taxon>
    </lineage>
</organism>
<dbReference type="EMBL" id="QXHD01000004">
    <property type="protein sequence ID" value="NEZ58760.1"/>
    <property type="molecule type" value="Genomic_DNA"/>
</dbReference>
<dbReference type="Proteomes" id="UP000481033">
    <property type="component" value="Unassembled WGS sequence"/>
</dbReference>
<proteinExistence type="predicted"/>
<accession>A0A6M0RSC0</accession>
<dbReference type="AlphaFoldDB" id="A0A6M0RSC0"/>
<evidence type="ECO:0000313" key="2">
    <source>
        <dbReference type="Proteomes" id="UP000481033"/>
    </source>
</evidence>